<dbReference type="Pfam" id="PF07004">
    <property type="entry name" value="SHIPPO-rpt"/>
    <property type="match status" value="2"/>
</dbReference>
<comment type="caution">
    <text evidence="2">The sequence shown here is derived from an EMBL/GenBank/DDBJ whole genome shotgun (WGS) entry which is preliminary data.</text>
</comment>
<dbReference type="PANTHER" id="PTHR40429">
    <property type="entry name" value="FLAGELLAR ASSOCIATED PROTEIN"/>
    <property type="match status" value="1"/>
</dbReference>
<sequence length="600" mass="65269">MNDNDFDRYEQSDDGRGEPENPTTTGERQDHTSYLIGTEERFGSLSAQVTVPGPGHYVVQSPVETEATVKFGTESRFGPNKEIWECLKEQKSLPGPGTYSVTGEVPLTSNCIFTGEERFPQKEIGKSPGPSTYLIPDFPPTRGTIKFNSDDRFGDKDVWDFQVQAHAKDAPGPGAYGAPSEPSTCPAYKFDAAERFADMDRGPGPGHYEAVPQTSASGIPKFTAGDRFGGNQEVWDHQIHRRDLEVPGPGAYHAHYSFQGTHAAHKISTAERFPPEIFSAPGPAQYTLAELRPGTEPHKFSQGERFPTDSTTEAPGPGDYDTAVSSLGKQPESEKGTSEACLFPKDERFGIPEGSSLPGPADYVAPPLKVATEAHKFATEDRFGHHKEVASEAHKFATEDRFGHHKEVWDYQIEGRSSGVTGPGDYDTAISSLGKQPESEKGTSEAFQFTRSLRFGGDVPDGTPGPEYEPASLGVGEVHTFAKEPRMLEGKEVWNFQRHGSRCALVPGVGTYEDAPCPTGVAHQFTGTKRFEDSAEANPGVGDYILPAPEPGMQSEFPKEQRFRCPEADIPGPGCIPPKSFPPIESSFTYLFRGPTLGDV</sequence>
<feature type="region of interest" description="Disordered" evidence="1">
    <location>
        <begin position="1"/>
        <end position="33"/>
    </location>
</feature>
<evidence type="ECO:0000313" key="3">
    <source>
        <dbReference type="Proteomes" id="UP001190700"/>
    </source>
</evidence>
<organism evidence="2 3">
    <name type="scientific">Cymbomonas tetramitiformis</name>
    <dbReference type="NCBI Taxonomy" id="36881"/>
    <lineage>
        <taxon>Eukaryota</taxon>
        <taxon>Viridiplantae</taxon>
        <taxon>Chlorophyta</taxon>
        <taxon>Pyramimonadophyceae</taxon>
        <taxon>Pyramimonadales</taxon>
        <taxon>Pyramimonadaceae</taxon>
        <taxon>Cymbomonas</taxon>
    </lineage>
</organism>
<protein>
    <submittedName>
        <fullName evidence="2">Uncharacterized protein</fullName>
    </submittedName>
</protein>
<dbReference type="InterPro" id="IPR010736">
    <property type="entry name" value="SHIPPO-rpt"/>
</dbReference>
<dbReference type="EMBL" id="LGRX02019172">
    <property type="protein sequence ID" value="KAK3258903.1"/>
    <property type="molecule type" value="Genomic_DNA"/>
</dbReference>
<evidence type="ECO:0000256" key="1">
    <source>
        <dbReference type="SAM" id="MobiDB-lite"/>
    </source>
</evidence>
<gene>
    <name evidence="2" type="ORF">CYMTET_32075</name>
</gene>
<reference evidence="2 3" key="1">
    <citation type="journal article" date="2015" name="Genome Biol. Evol.">
        <title>Comparative Genomics of a Bacterivorous Green Alga Reveals Evolutionary Causalities and Consequences of Phago-Mixotrophic Mode of Nutrition.</title>
        <authorList>
            <person name="Burns J.A."/>
            <person name="Paasch A."/>
            <person name="Narechania A."/>
            <person name="Kim E."/>
        </authorList>
    </citation>
    <scope>NUCLEOTIDE SEQUENCE [LARGE SCALE GENOMIC DNA]</scope>
    <source>
        <strain evidence="2 3">PLY_AMNH</strain>
    </source>
</reference>
<feature type="region of interest" description="Disordered" evidence="1">
    <location>
        <begin position="294"/>
        <end position="338"/>
    </location>
</feature>
<dbReference type="AlphaFoldDB" id="A0AAE0KSA8"/>
<name>A0AAE0KSA8_9CHLO</name>
<feature type="compositionally biased region" description="Basic and acidic residues" evidence="1">
    <location>
        <begin position="1"/>
        <end position="19"/>
    </location>
</feature>
<evidence type="ECO:0000313" key="2">
    <source>
        <dbReference type="EMBL" id="KAK3258903.1"/>
    </source>
</evidence>
<dbReference type="Proteomes" id="UP001190700">
    <property type="component" value="Unassembled WGS sequence"/>
</dbReference>
<dbReference type="PANTHER" id="PTHR40429:SF1">
    <property type="entry name" value="FLAGELLAR ASSOCIATED PROTEIN"/>
    <property type="match status" value="1"/>
</dbReference>
<keyword evidence="3" id="KW-1185">Reference proteome</keyword>
<accession>A0AAE0KSA8</accession>
<proteinExistence type="predicted"/>